<evidence type="ECO:0000313" key="2">
    <source>
        <dbReference type="EMBL" id="NKQ53515.1"/>
    </source>
</evidence>
<gene>
    <name evidence="2" type="ORF">HFP15_11545</name>
</gene>
<keyword evidence="3" id="KW-1185">Reference proteome</keyword>
<feature type="compositionally biased region" description="Polar residues" evidence="1">
    <location>
        <begin position="350"/>
        <end position="373"/>
    </location>
</feature>
<name>A0ABX1J5A0_9PSEU</name>
<dbReference type="RefSeq" id="WP_168514473.1">
    <property type="nucleotide sequence ID" value="NZ_JAAXLS010000005.1"/>
</dbReference>
<dbReference type="Gene3D" id="1.20.1260.20">
    <property type="entry name" value="PPE superfamily"/>
    <property type="match status" value="1"/>
</dbReference>
<organism evidence="2 3">
    <name type="scientific">Amycolatopsis acididurans</name>
    <dbReference type="NCBI Taxonomy" id="2724524"/>
    <lineage>
        <taxon>Bacteria</taxon>
        <taxon>Bacillati</taxon>
        <taxon>Actinomycetota</taxon>
        <taxon>Actinomycetes</taxon>
        <taxon>Pseudonocardiales</taxon>
        <taxon>Pseudonocardiaceae</taxon>
        <taxon>Amycolatopsis</taxon>
    </lineage>
</organism>
<feature type="compositionally biased region" description="Gly residues" evidence="1">
    <location>
        <begin position="315"/>
        <end position="326"/>
    </location>
</feature>
<feature type="compositionally biased region" description="Gly residues" evidence="1">
    <location>
        <begin position="458"/>
        <end position="480"/>
    </location>
</feature>
<evidence type="ECO:0000256" key="1">
    <source>
        <dbReference type="SAM" id="MobiDB-lite"/>
    </source>
</evidence>
<feature type="compositionally biased region" description="Gly residues" evidence="1">
    <location>
        <begin position="411"/>
        <end position="449"/>
    </location>
</feature>
<feature type="compositionally biased region" description="Low complexity" evidence="1">
    <location>
        <begin position="374"/>
        <end position="387"/>
    </location>
</feature>
<feature type="compositionally biased region" description="Low complexity" evidence="1">
    <location>
        <begin position="327"/>
        <end position="347"/>
    </location>
</feature>
<dbReference type="Proteomes" id="UP000715441">
    <property type="component" value="Unassembled WGS sequence"/>
</dbReference>
<sequence length="515" mass="51751">MTAPQPPKTYGDSHFTAEQINQMSASQRDAYLRQNMSPSDLEAYLAGQVPQAGQDDNWLDAGKNMAERVTALVGAVQQARSINQQNIRQASSGDVQYVQGLSPSNANYPAIPHDQLKTYVNTNMDPAQVGELSDAYHQMSSIFNNFATTLSSAVSKSQGEWEGEAADSARNYFTSLQKWADGNAQNSTLASEVVYQQSSAASTAKNTMPDPVPFSWTDEVKSWATSAPWDLVSNVQASFDKQKQSQEAHDQAAQVMTNYDSGLYSAASKQPVFAEPPKFDGGTATAPSQAAGDIGGVGSGVVGATGGVGGTGGHSGTYSGGTGGNTGSVSGTLGALPGTTTPLTSGAKTGATSSYGGTRAQGYQQPNSNFNTPGSGSNSNMNSFGAMPPMAPMGGGFGGAGGGDEYTSKVGRGGAGGFGPGGGGSASGSGSAAGSGAQSGAGARAGGAGAAESAAASGRGGTGGTGRGGMSGMGHGGKGQGGEDEEHQRPTWLIEPDPDDIFGTAERTAPPVIGE</sequence>
<protein>
    <recommendedName>
        <fullName evidence="4">PPE family protein</fullName>
    </recommendedName>
</protein>
<dbReference type="EMBL" id="JAAXLS010000005">
    <property type="protein sequence ID" value="NKQ53515.1"/>
    <property type="molecule type" value="Genomic_DNA"/>
</dbReference>
<reference evidence="2 3" key="1">
    <citation type="submission" date="2020-04" db="EMBL/GenBank/DDBJ databases">
        <title>Novel species.</title>
        <authorList>
            <person name="Teo W.F.A."/>
            <person name="Lipun K."/>
            <person name="Srisuk N."/>
            <person name="Duangmal K."/>
        </authorList>
    </citation>
    <scope>NUCLEOTIDE SEQUENCE [LARGE SCALE GENOMIC DNA]</scope>
    <source>
        <strain evidence="2 3">K13G38</strain>
    </source>
</reference>
<feature type="region of interest" description="Disordered" evidence="1">
    <location>
        <begin position="315"/>
        <end position="387"/>
    </location>
</feature>
<evidence type="ECO:0000313" key="3">
    <source>
        <dbReference type="Proteomes" id="UP000715441"/>
    </source>
</evidence>
<evidence type="ECO:0008006" key="4">
    <source>
        <dbReference type="Google" id="ProtNLM"/>
    </source>
</evidence>
<proteinExistence type="predicted"/>
<accession>A0ABX1J5A0</accession>
<dbReference type="SUPFAM" id="SSF140459">
    <property type="entry name" value="PE/PPE dimer-like"/>
    <property type="match status" value="1"/>
</dbReference>
<feature type="region of interest" description="Disordered" evidence="1">
    <location>
        <begin position="411"/>
        <end position="515"/>
    </location>
</feature>
<dbReference type="InterPro" id="IPR038332">
    <property type="entry name" value="PPE_sf"/>
</dbReference>
<comment type="caution">
    <text evidence="2">The sequence shown here is derived from an EMBL/GenBank/DDBJ whole genome shotgun (WGS) entry which is preliminary data.</text>
</comment>